<reference evidence="3 4" key="1">
    <citation type="submission" date="2021-03" db="EMBL/GenBank/DDBJ databases">
        <title>Genomic and phenotypic characterization of Chloracidobacterium isolates provides evidence for multiple species.</title>
        <authorList>
            <person name="Saini M.K."/>
            <person name="Costas A.M.G."/>
            <person name="Tank M."/>
            <person name="Bryant D.A."/>
        </authorList>
    </citation>
    <scope>NUCLEOTIDE SEQUENCE [LARGE SCALE GENOMIC DNA]</scope>
    <source>
        <strain evidence="3 4">BV2-C</strain>
    </source>
</reference>
<dbReference type="InterPro" id="IPR008207">
    <property type="entry name" value="Sig_transdc_His_kin_Hpt_dom"/>
</dbReference>
<dbReference type="Pfam" id="PF01627">
    <property type="entry name" value="Hpt"/>
    <property type="match status" value="1"/>
</dbReference>
<gene>
    <name evidence="3" type="ORF">J8C06_12520</name>
</gene>
<dbReference type="PANTHER" id="PTHR28242">
    <property type="entry name" value="PHOSPHORELAY INTERMEDIATE PROTEIN YPD1"/>
    <property type="match status" value="1"/>
</dbReference>
<organism evidence="3 4">
    <name type="scientific">Chloracidobacterium validum</name>
    <dbReference type="NCBI Taxonomy" id="2821543"/>
    <lineage>
        <taxon>Bacteria</taxon>
        <taxon>Pseudomonadati</taxon>
        <taxon>Acidobacteriota</taxon>
        <taxon>Terriglobia</taxon>
        <taxon>Terriglobales</taxon>
        <taxon>Acidobacteriaceae</taxon>
        <taxon>Chloracidobacterium</taxon>
    </lineage>
</organism>
<feature type="domain" description="HPt" evidence="2">
    <location>
        <begin position="18"/>
        <end position="114"/>
    </location>
</feature>
<accession>A0ABX8BFA9</accession>
<dbReference type="SMART" id="SM00073">
    <property type="entry name" value="HPT"/>
    <property type="match status" value="1"/>
</dbReference>
<dbReference type="Gene3D" id="1.20.120.160">
    <property type="entry name" value="HPT domain"/>
    <property type="match status" value="1"/>
</dbReference>
<dbReference type="RefSeq" id="WP_211430489.1">
    <property type="nucleotide sequence ID" value="NZ_CP072649.1"/>
</dbReference>
<dbReference type="InterPro" id="IPR036641">
    <property type="entry name" value="HPT_dom_sf"/>
</dbReference>
<evidence type="ECO:0000256" key="1">
    <source>
        <dbReference type="PROSITE-ProRule" id="PRU00110"/>
    </source>
</evidence>
<feature type="modified residue" description="Phosphohistidine" evidence="1">
    <location>
        <position position="57"/>
    </location>
</feature>
<sequence length="114" mass="12000">MNCLDPETIASLKALDDGDGFFAEIVSTFLGNARPTLSQLASAQAANDLPALERLAHKLRGAASTVGAQRLMALCSRLETAARQGTVVDAAADVETIETEFQRVVAALEVELQA</sequence>
<dbReference type="InterPro" id="IPR045871">
    <property type="entry name" value="AHP1-5/YPD1"/>
</dbReference>
<evidence type="ECO:0000313" key="4">
    <source>
        <dbReference type="Proteomes" id="UP000676506"/>
    </source>
</evidence>
<protein>
    <submittedName>
        <fullName evidence="3">Hpt domain-containing protein</fullName>
    </submittedName>
</protein>
<dbReference type="SUPFAM" id="SSF47226">
    <property type="entry name" value="Histidine-containing phosphotransfer domain, HPT domain"/>
    <property type="match status" value="1"/>
</dbReference>
<dbReference type="Proteomes" id="UP000676506">
    <property type="component" value="Chromosome 2"/>
</dbReference>
<dbReference type="CDD" id="cd00088">
    <property type="entry name" value="HPT"/>
    <property type="match status" value="1"/>
</dbReference>
<evidence type="ECO:0000259" key="2">
    <source>
        <dbReference type="PROSITE" id="PS50894"/>
    </source>
</evidence>
<dbReference type="EMBL" id="CP072649">
    <property type="protein sequence ID" value="QUW04600.1"/>
    <property type="molecule type" value="Genomic_DNA"/>
</dbReference>
<dbReference type="PROSITE" id="PS50894">
    <property type="entry name" value="HPT"/>
    <property type="match status" value="1"/>
</dbReference>
<dbReference type="PANTHER" id="PTHR28242:SF52">
    <property type="entry name" value="PHOSPHORELAY INTERMEDIATE PROTEIN YPD1"/>
    <property type="match status" value="1"/>
</dbReference>
<keyword evidence="1" id="KW-0597">Phosphoprotein</keyword>
<proteinExistence type="predicted"/>
<name>A0ABX8BFA9_9BACT</name>
<keyword evidence="4" id="KW-1185">Reference proteome</keyword>
<evidence type="ECO:0000313" key="3">
    <source>
        <dbReference type="EMBL" id="QUW04600.1"/>
    </source>
</evidence>